<keyword evidence="6 12" id="KW-0472">Membrane</keyword>
<dbReference type="GO" id="GO:0043410">
    <property type="term" value="P:positive regulation of MAPK cascade"/>
    <property type="evidence" value="ECO:0007669"/>
    <property type="project" value="TreeGrafter"/>
</dbReference>
<feature type="transmembrane region" description="Helical" evidence="12">
    <location>
        <begin position="111"/>
        <end position="132"/>
    </location>
</feature>
<feature type="transmembrane region" description="Helical" evidence="12">
    <location>
        <begin position="196"/>
        <end position="221"/>
    </location>
</feature>
<keyword evidence="5 10" id="KW-0297">G-protein coupled receptor</keyword>
<feature type="transmembrane region" description="Helical" evidence="12">
    <location>
        <begin position="254"/>
        <end position="275"/>
    </location>
</feature>
<dbReference type="AlphaFoldDB" id="A0A210Q2E3"/>
<evidence type="ECO:0000256" key="11">
    <source>
        <dbReference type="SAM" id="MobiDB-lite"/>
    </source>
</evidence>
<evidence type="ECO:0000256" key="9">
    <source>
        <dbReference type="ARBA" id="ARBA00023224"/>
    </source>
</evidence>
<feature type="region of interest" description="Disordered" evidence="11">
    <location>
        <begin position="348"/>
        <end position="371"/>
    </location>
</feature>
<feature type="transmembrane region" description="Helical" evidence="12">
    <location>
        <begin position="30"/>
        <end position="55"/>
    </location>
</feature>
<dbReference type="SMART" id="SM01381">
    <property type="entry name" value="7TM_GPCR_Srsx"/>
    <property type="match status" value="1"/>
</dbReference>
<accession>A0A210Q2E3</accession>
<reference evidence="15 16" key="1">
    <citation type="journal article" date="2017" name="Nat. Ecol. Evol.">
        <title>Scallop genome provides insights into evolution of bilaterian karyotype and development.</title>
        <authorList>
            <person name="Wang S."/>
            <person name="Zhang J."/>
            <person name="Jiao W."/>
            <person name="Li J."/>
            <person name="Xun X."/>
            <person name="Sun Y."/>
            <person name="Guo X."/>
            <person name="Huan P."/>
            <person name="Dong B."/>
            <person name="Zhang L."/>
            <person name="Hu X."/>
            <person name="Sun X."/>
            <person name="Wang J."/>
            <person name="Zhao C."/>
            <person name="Wang Y."/>
            <person name="Wang D."/>
            <person name="Huang X."/>
            <person name="Wang R."/>
            <person name="Lv J."/>
            <person name="Li Y."/>
            <person name="Zhang Z."/>
            <person name="Liu B."/>
            <person name="Lu W."/>
            <person name="Hui Y."/>
            <person name="Liang J."/>
            <person name="Zhou Z."/>
            <person name="Hou R."/>
            <person name="Li X."/>
            <person name="Liu Y."/>
            <person name="Li H."/>
            <person name="Ning X."/>
            <person name="Lin Y."/>
            <person name="Zhao L."/>
            <person name="Xing Q."/>
            <person name="Dou J."/>
            <person name="Li Y."/>
            <person name="Mao J."/>
            <person name="Guo H."/>
            <person name="Dou H."/>
            <person name="Li T."/>
            <person name="Mu C."/>
            <person name="Jiang W."/>
            <person name="Fu Q."/>
            <person name="Fu X."/>
            <person name="Miao Y."/>
            <person name="Liu J."/>
            <person name="Yu Q."/>
            <person name="Li R."/>
            <person name="Liao H."/>
            <person name="Li X."/>
            <person name="Kong Y."/>
            <person name="Jiang Z."/>
            <person name="Chourrout D."/>
            <person name="Li R."/>
            <person name="Bao Z."/>
        </authorList>
    </citation>
    <scope>NUCLEOTIDE SEQUENCE [LARGE SCALE GENOMIC DNA]</scope>
    <source>
        <strain evidence="15 16">PY_sf001</strain>
    </source>
</reference>
<dbReference type="Proteomes" id="UP000242188">
    <property type="component" value="Unassembled WGS sequence"/>
</dbReference>
<evidence type="ECO:0000256" key="3">
    <source>
        <dbReference type="ARBA" id="ARBA00022692"/>
    </source>
</evidence>
<keyword evidence="8 10" id="KW-0675">Receptor</keyword>
<feature type="domain" description="G-protein coupled receptors family 1 profile" evidence="13">
    <location>
        <begin position="46"/>
        <end position="306"/>
    </location>
</feature>
<dbReference type="InterPro" id="IPR017452">
    <property type="entry name" value="GPCR_Rhodpsn_7TM"/>
</dbReference>
<gene>
    <name evidence="14" type="ORF">KP79_PYT17648</name>
    <name evidence="15" type="ORF">KP79_PYT17649</name>
</gene>
<evidence type="ECO:0000256" key="12">
    <source>
        <dbReference type="SAM" id="Phobius"/>
    </source>
</evidence>
<keyword evidence="3 10" id="KW-0812">Transmembrane</keyword>
<dbReference type="PROSITE" id="PS50262">
    <property type="entry name" value="G_PROTEIN_RECEP_F1_2"/>
    <property type="match status" value="1"/>
</dbReference>
<dbReference type="InterPro" id="IPR000276">
    <property type="entry name" value="GPCR_Rhodpsn"/>
</dbReference>
<dbReference type="GO" id="GO:0004930">
    <property type="term" value="F:G protein-coupled receptor activity"/>
    <property type="evidence" value="ECO:0007669"/>
    <property type="project" value="UniProtKB-KW"/>
</dbReference>
<keyword evidence="7" id="KW-1015">Disulfide bond</keyword>
<dbReference type="GO" id="GO:0005886">
    <property type="term" value="C:plasma membrane"/>
    <property type="evidence" value="ECO:0007669"/>
    <property type="project" value="UniProtKB-SubCell"/>
</dbReference>
<feature type="transmembrane region" description="Helical" evidence="12">
    <location>
        <begin position="67"/>
        <end position="91"/>
    </location>
</feature>
<protein>
    <submittedName>
        <fullName evidence="15">5-hydroxytryptamine receptor 4</fullName>
    </submittedName>
</protein>
<proteinExistence type="inferred from homology"/>
<feature type="transmembrane region" description="Helical" evidence="12">
    <location>
        <begin position="287"/>
        <end position="309"/>
    </location>
</feature>
<dbReference type="PROSITE" id="PS00237">
    <property type="entry name" value="G_PROTEIN_RECEP_F1_1"/>
    <property type="match status" value="1"/>
</dbReference>
<evidence type="ECO:0000256" key="1">
    <source>
        <dbReference type="ARBA" id="ARBA00004651"/>
    </source>
</evidence>
<dbReference type="PANTHER" id="PTHR24248">
    <property type="entry name" value="ADRENERGIC RECEPTOR-RELATED G-PROTEIN COUPLED RECEPTOR"/>
    <property type="match status" value="1"/>
</dbReference>
<dbReference type="FunFam" id="1.20.1070.10:FF:000523">
    <property type="entry name" value="5-hydroxytryptamine receptor 2B"/>
    <property type="match status" value="1"/>
</dbReference>
<organism evidence="15 16">
    <name type="scientific">Mizuhopecten yessoensis</name>
    <name type="common">Japanese scallop</name>
    <name type="synonym">Patinopecten yessoensis</name>
    <dbReference type="NCBI Taxonomy" id="6573"/>
    <lineage>
        <taxon>Eukaryota</taxon>
        <taxon>Metazoa</taxon>
        <taxon>Spiralia</taxon>
        <taxon>Lophotrochozoa</taxon>
        <taxon>Mollusca</taxon>
        <taxon>Bivalvia</taxon>
        <taxon>Autobranchia</taxon>
        <taxon>Pteriomorphia</taxon>
        <taxon>Pectinida</taxon>
        <taxon>Pectinoidea</taxon>
        <taxon>Pectinidae</taxon>
        <taxon>Mizuhopecten</taxon>
    </lineage>
</organism>
<evidence type="ECO:0000256" key="7">
    <source>
        <dbReference type="ARBA" id="ARBA00023157"/>
    </source>
</evidence>
<evidence type="ECO:0000256" key="8">
    <source>
        <dbReference type="ARBA" id="ARBA00023170"/>
    </source>
</evidence>
<keyword evidence="9 10" id="KW-0807">Transducer</keyword>
<evidence type="ECO:0000313" key="15">
    <source>
        <dbReference type="EMBL" id="OWF42906.1"/>
    </source>
</evidence>
<keyword evidence="2" id="KW-1003">Cell membrane</keyword>
<evidence type="ECO:0000256" key="6">
    <source>
        <dbReference type="ARBA" id="ARBA00023136"/>
    </source>
</evidence>
<dbReference type="SUPFAM" id="SSF81321">
    <property type="entry name" value="Family A G protein-coupled receptor-like"/>
    <property type="match status" value="1"/>
</dbReference>
<dbReference type="PRINTS" id="PR00237">
    <property type="entry name" value="GPCRRHODOPSN"/>
</dbReference>
<keyword evidence="16" id="KW-1185">Reference proteome</keyword>
<feature type="transmembrane region" description="Helical" evidence="12">
    <location>
        <begin position="144"/>
        <end position="166"/>
    </location>
</feature>
<name>A0A210Q2E3_MIZYE</name>
<dbReference type="OrthoDB" id="5859976at2759"/>
<evidence type="ECO:0000259" key="13">
    <source>
        <dbReference type="PROSITE" id="PS50262"/>
    </source>
</evidence>
<evidence type="ECO:0000313" key="14">
    <source>
        <dbReference type="EMBL" id="OWF42905.1"/>
    </source>
</evidence>
<dbReference type="EMBL" id="NEDP02005205">
    <property type="protein sequence ID" value="OWF42906.1"/>
    <property type="molecule type" value="Genomic_DNA"/>
</dbReference>
<evidence type="ECO:0000313" key="16">
    <source>
        <dbReference type="Proteomes" id="UP000242188"/>
    </source>
</evidence>
<evidence type="ECO:0000256" key="5">
    <source>
        <dbReference type="ARBA" id="ARBA00023040"/>
    </source>
</evidence>
<evidence type="ECO:0000256" key="10">
    <source>
        <dbReference type="RuleBase" id="RU000688"/>
    </source>
</evidence>
<evidence type="ECO:0000256" key="4">
    <source>
        <dbReference type="ARBA" id="ARBA00022989"/>
    </source>
</evidence>
<dbReference type="EMBL" id="NEDP02005205">
    <property type="protein sequence ID" value="OWF42905.1"/>
    <property type="molecule type" value="Genomic_DNA"/>
</dbReference>
<comment type="caution">
    <text evidence="15">The sequence shown here is derived from an EMBL/GenBank/DDBJ whole genome shotgun (WGS) entry which is preliminary data.</text>
</comment>
<dbReference type="STRING" id="6573.A0A210Q2E3"/>
<dbReference type="PANTHER" id="PTHR24248:SF66">
    <property type="entry name" value="OCTOPAMINE RECEPTOR BETA-3R"/>
    <property type="match status" value="1"/>
</dbReference>
<sequence>MLNTTAEVNCTALLEGKPGPPPFYSIEVRAVLGLVLTLFPVLTFFGNALVIVAVFTHKRLRTITNVFVVSLALADCMVALSVMPFGVYQQLSNKSWALGHTLCLVSTSLDVMFTTTSIIHLSCLAIDRYLAICRPFLHERLNNSVIAGMIVCCWFTPILISFVPIMNEWNLFGIEDLYGCFFPDDTTCGFLVNTTFAVVCSTIAFYLPTVFMIVCNVRIFLAAEKQAKHIRSLELHLHKHQTGKFKRETKAAKTISIIMGCFCVCWFPFFILNIIDPILGYTTPYIPWTVALWLGYLNSMLNPFLYYNFNRGFRMAFRRLLTFKVCRGVSEFEDEYVSVANLSTEVTHNGHSPANTEVSNPMSTELSDLST</sequence>
<dbReference type="Gene3D" id="1.20.1070.10">
    <property type="entry name" value="Rhodopsin 7-helix transmembrane proteins"/>
    <property type="match status" value="1"/>
</dbReference>
<comment type="subcellular location">
    <subcellularLocation>
        <location evidence="1">Cell membrane</location>
        <topology evidence="1">Multi-pass membrane protein</topology>
    </subcellularLocation>
</comment>
<comment type="similarity">
    <text evidence="10">Belongs to the G-protein coupled receptor 1 family.</text>
</comment>
<keyword evidence="4 12" id="KW-1133">Transmembrane helix</keyword>
<dbReference type="GO" id="GO:0071880">
    <property type="term" value="P:adenylate cyclase-activating adrenergic receptor signaling pathway"/>
    <property type="evidence" value="ECO:0007669"/>
    <property type="project" value="TreeGrafter"/>
</dbReference>
<dbReference type="Pfam" id="PF00001">
    <property type="entry name" value="7tm_1"/>
    <property type="match status" value="1"/>
</dbReference>
<evidence type="ECO:0000256" key="2">
    <source>
        <dbReference type="ARBA" id="ARBA00022475"/>
    </source>
</evidence>